<feature type="region of interest" description="Disordered" evidence="1">
    <location>
        <begin position="333"/>
        <end position="353"/>
    </location>
</feature>
<name>A0A916UYG4_9HYPH</name>
<reference evidence="3" key="2">
    <citation type="submission" date="2020-09" db="EMBL/GenBank/DDBJ databases">
        <authorList>
            <person name="Sun Q."/>
            <person name="Zhou Y."/>
        </authorList>
    </citation>
    <scope>NUCLEOTIDE SEQUENCE</scope>
    <source>
        <strain evidence="3">CGMCC 1.12919</strain>
    </source>
</reference>
<evidence type="ECO:0000256" key="1">
    <source>
        <dbReference type="SAM" id="MobiDB-lite"/>
    </source>
</evidence>
<gene>
    <name evidence="3" type="ORF">GCM10010994_58440</name>
</gene>
<feature type="region of interest" description="Disordered" evidence="1">
    <location>
        <begin position="84"/>
        <end position="123"/>
    </location>
</feature>
<dbReference type="Proteomes" id="UP000637002">
    <property type="component" value="Unassembled WGS sequence"/>
</dbReference>
<evidence type="ECO:0000313" key="4">
    <source>
        <dbReference type="Proteomes" id="UP000637002"/>
    </source>
</evidence>
<evidence type="ECO:0000313" key="3">
    <source>
        <dbReference type="EMBL" id="GGC92939.1"/>
    </source>
</evidence>
<reference evidence="3" key="1">
    <citation type="journal article" date="2014" name="Int. J. Syst. Evol. Microbiol.">
        <title>Complete genome sequence of Corynebacterium casei LMG S-19264T (=DSM 44701T), isolated from a smear-ripened cheese.</title>
        <authorList>
            <consortium name="US DOE Joint Genome Institute (JGI-PGF)"/>
            <person name="Walter F."/>
            <person name="Albersmeier A."/>
            <person name="Kalinowski J."/>
            <person name="Ruckert C."/>
        </authorList>
    </citation>
    <scope>NUCLEOTIDE SEQUENCE</scope>
    <source>
        <strain evidence="3">CGMCC 1.12919</strain>
    </source>
</reference>
<keyword evidence="2" id="KW-1133">Transmembrane helix</keyword>
<keyword evidence="2" id="KW-0812">Transmembrane</keyword>
<comment type="caution">
    <text evidence="3">The sequence shown here is derived from an EMBL/GenBank/DDBJ whole genome shotgun (WGS) entry which is preliminary data.</text>
</comment>
<dbReference type="EMBL" id="BMGG01000013">
    <property type="protein sequence ID" value="GGC92939.1"/>
    <property type="molecule type" value="Genomic_DNA"/>
</dbReference>
<feature type="transmembrane region" description="Helical" evidence="2">
    <location>
        <begin position="56"/>
        <end position="78"/>
    </location>
</feature>
<proteinExistence type="predicted"/>
<keyword evidence="2" id="KW-0472">Membrane</keyword>
<accession>A0A916UYG4</accession>
<evidence type="ECO:0000256" key="2">
    <source>
        <dbReference type="SAM" id="Phobius"/>
    </source>
</evidence>
<keyword evidence="4" id="KW-1185">Reference proteome</keyword>
<sequence>MVARGLRYIIALGQVLRLAGPHMRLSGSHRLKRPKPLFGKLLCFGKPPLFGKSLRFGIAVALLCPLLTPAPAAAQLILQGAQPQMLKRQPPGESKRPARPGAAGGSSVRSATSHGLAQRPAVVTPTGPAVAGRFAEPTLFGTDLYLNGNGSSLKLTRAGNGVSAELKLAGRAIGSPDQLCQVDMASTGSLLALGSPDGLPRYRIDAPVCPIDLDVMDDAVIANGPDGGACTFTQAQCRAEVTGLWGPKGTSLGPKVRDIERERGRADAALRDVFRQVLARARGPEVTREAAEQAGFSSRRSMQCANYVAEDSHGFCNTRLTQARVAGLRARLSPQATAEARAQTPRPAAAAAQ</sequence>
<organism evidence="3 4">
    <name type="scientific">Chelatococcus reniformis</name>
    <dbReference type="NCBI Taxonomy" id="1494448"/>
    <lineage>
        <taxon>Bacteria</taxon>
        <taxon>Pseudomonadati</taxon>
        <taxon>Pseudomonadota</taxon>
        <taxon>Alphaproteobacteria</taxon>
        <taxon>Hyphomicrobiales</taxon>
        <taxon>Chelatococcaceae</taxon>
        <taxon>Chelatococcus</taxon>
    </lineage>
</organism>
<dbReference type="AlphaFoldDB" id="A0A916UYG4"/>
<protein>
    <submittedName>
        <fullName evidence="3">Uncharacterized protein</fullName>
    </submittedName>
</protein>
<feature type="compositionally biased region" description="Low complexity" evidence="1">
    <location>
        <begin position="334"/>
        <end position="353"/>
    </location>
</feature>